<keyword evidence="1" id="KW-0472">Membrane</keyword>
<proteinExistence type="predicted"/>
<protein>
    <submittedName>
        <fullName evidence="2">Uncharacterized protein</fullName>
    </submittedName>
</protein>
<reference evidence="2" key="1">
    <citation type="journal article" date="2020" name="Nat. Commun.">
        <title>Large-scale genome sequencing of mycorrhizal fungi provides insights into the early evolution of symbiotic traits.</title>
        <authorList>
            <person name="Miyauchi S."/>
            <person name="Kiss E."/>
            <person name="Kuo A."/>
            <person name="Drula E."/>
            <person name="Kohler A."/>
            <person name="Sanchez-Garcia M."/>
            <person name="Morin E."/>
            <person name="Andreopoulos B."/>
            <person name="Barry K.W."/>
            <person name="Bonito G."/>
            <person name="Buee M."/>
            <person name="Carver A."/>
            <person name="Chen C."/>
            <person name="Cichocki N."/>
            <person name="Clum A."/>
            <person name="Culley D."/>
            <person name="Crous P.W."/>
            <person name="Fauchery L."/>
            <person name="Girlanda M."/>
            <person name="Hayes R.D."/>
            <person name="Keri Z."/>
            <person name="LaButti K."/>
            <person name="Lipzen A."/>
            <person name="Lombard V."/>
            <person name="Magnuson J."/>
            <person name="Maillard F."/>
            <person name="Murat C."/>
            <person name="Nolan M."/>
            <person name="Ohm R.A."/>
            <person name="Pangilinan J."/>
            <person name="Pereira M.F."/>
            <person name="Perotto S."/>
            <person name="Peter M."/>
            <person name="Pfister S."/>
            <person name="Riley R."/>
            <person name="Sitrit Y."/>
            <person name="Stielow J.B."/>
            <person name="Szollosi G."/>
            <person name="Zifcakova L."/>
            <person name="Stursova M."/>
            <person name="Spatafora J.W."/>
            <person name="Tedersoo L."/>
            <person name="Vaario L.M."/>
            <person name="Yamada A."/>
            <person name="Yan M."/>
            <person name="Wang P."/>
            <person name="Xu J."/>
            <person name="Bruns T."/>
            <person name="Baldrian P."/>
            <person name="Vilgalys R."/>
            <person name="Dunand C."/>
            <person name="Henrissat B."/>
            <person name="Grigoriev I.V."/>
            <person name="Hibbett D."/>
            <person name="Nagy L.G."/>
            <person name="Martin F.M."/>
        </authorList>
    </citation>
    <scope>NUCLEOTIDE SEQUENCE</scope>
    <source>
        <strain evidence="2">UP504</strain>
    </source>
</reference>
<dbReference type="EMBL" id="MU128984">
    <property type="protein sequence ID" value="KAF9512624.1"/>
    <property type="molecule type" value="Genomic_DNA"/>
</dbReference>
<accession>A0A9P6AVM7</accession>
<organism evidence="2 3">
    <name type="scientific">Hydnum rufescens UP504</name>
    <dbReference type="NCBI Taxonomy" id="1448309"/>
    <lineage>
        <taxon>Eukaryota</taxon>
        <taxon>Fungi</taxon>
        <taxon>Dikarya</taxon>
        <taxon>Basidiomycota</taxon>
        <taxon>Agaricomycotina</taxon>
        <taxon>Agaricomycetes</taxon>
        <taxon>Cantharellales</taxon>
        <taxon>Hydnaceae</taxon>
        <taxon>Hydnum</taxon>
    </lineage>
</organism>
<evidence type="ECO:0000313" key="3">
    <source>
        <dbReference type="Proteomes" id="UP000886523"/>
    </source>
</evidence>
<evidence type="ECO:0000256" key="1">
    <source>
        <dbReference type="SAM" id="Phobius"/>
    </source>
</evidence>
<keyword evidence="3" id="KW-1185">Reference proteome</keyword>
<name>A0A9P6AVM7_9AGAM</name>
<evidence type="ECO:0000313" key="2">
    <source>
        <dbReference type="EMBL" id="KAF9512624.1"/>
    </source>
</evidence>
<gene>
    <name evidence="2" type="ORF">BS47DRAFT_1345217</name>
</gene>
<comment type="caution">
    <text evidence="2">The sequence shown here is derived from an EMBL/GenBank/DDBJ whole genome shotgun (WGS) entry which is preliminary data.</text>
</comment>
<sequence length="96" mass="11047">GVRPCSWLVWTHLTLPFCLVLHKLFFMPCFLHISRRTSPVYPEHPISPHHHSLIVPWLPHFHLLGSIHILIRKRQGSQITLSLSFPICGEASGNVR</sequence>
<dbReference type="Proteomes" id="UP000886523">
    <property type="component" value="Unassembled WGS sequence"/>
</dbReference>
<feature type="non-terminal residue" evidence="2">
    <location>
        <position position="1"/>
    </location>
</feature>
<feature type="transmembrane region" description="Helical" evidence="1">
    <location>
        <begin position="7"/>
        <end position="33"/>
    </location>
</feature>
<dbReference type="AlphaFoldDB" id="A0A9P6AVM7"/>
<keyword evidence="1" id="KW-0812">Transmembrane</keyword>
<keyword evidence="1" id="KW-1133">Transmembrane helix</keyword>